<organism evidence="1 2">
    <name type="scientific">Paenibacillus yonginensis</name>
    <dbReference type="NCBI Taxonomy" id="1462996"/>
    <lineage>
        <taxon>Bacteria</taxon>
        <taxon>Bacillati</taxon>
        <taxon>Bacillota</taxon>
        <taxon>Bacilli</taxon>
        <taxon>Bacillales</taxon>
        <taxon>Paenibacillaceae</taxon>
        <taxon>Paenibacillus</taxon>
    </lineage>
</organism>
<name>A0A1B1N2Z7_9BACL</name>
<dbReference type="RefSeq" id="WP_068697818.1">
    <property type="nucleotide sequence ID" value="NZ_CP014167.1"/>
</dbReference>
<protein>
    <submittedName>
        <fullName evidence="1">Uncharacterized protein</fullName>
    </submittedName>
</protein>
<gene>
    <name evidence="1" type="ORF">AWM70_15170</name>
</gene>
<dbReference type="EMBL" id="CP014167">
    <property type="protein sequence ID" value="ANS75776.1"/>
    <property type="molecule type" value="Genomic_DNA"/>
</dbReference>
<dbReference type="KEGG" id="pyg:AWM70_15170"/>
<sequence>MNDRYGIIPSFCVEVKLKSLTSVYISIPFDPGEDHTRNNGGEDHLDFNLFHLTFILKLDN</sequence>
<keyword evidence="2" id="KW-1185">Reference proteome</keyword>
<accession>A0A1B1N2Z7</accession>
<reference evidence="1 2" key="1">
    <citation type="submission" date="2016-01" db="EMBL/GenBank/DDBJ databases">
        <title>Complete Genome Sequence of Paenibacillus yonginensis DCY84, a novel Plant Growth-Promoting Bacteria with Elicitation of Induced Systemic Resistance.</title>
        <authorList>
            <person name="Kim Y.J."/>
            <person name="Yang D.C."/>
            <person name="Sukweenadhi J."/>
        </authorList>
    </citation>
    <scope>NUCLEOTIDE SEQUENCE [LARGE SCALE GENOMIC DNA]</scope>
    <source>
        <strain evidence="1 2">DCY84</strain>
    </source>
</reference>
<evidence type="ECO:0000313" key="2">
    <source>
        <dbReference type="Proteomes" id="UP000092573"/>
    </source>
</evidence>
<evidence type="ECO:0000313" key="1">
    <source>
        <dbReference type="EMBL" id="ANS75776.1"/>
    </source>
</evidence>
<proteinExistence type="predicted"/>
<dbReference type="Proteomes" id="UP000092573">
    <property type="component" value="Chromosome"/>
</dbReference>
<dbReference type="AlphaFoldDB" id="A0A1B1N2Z7"/>